<dbReference type="OrthoDB" id="5637493at2"/>
<organism evidence="2 3">
    <name type="scientific">Enhygromyxa salina</name>
    <dbReference type="NCBI Taxonomy" id="215803"/>
    <lineage>
        <taxon>Bacteria</taxon>
        <taxon>Pseudomonadati</taxon>
        <taxon>Myxococcota</taxon>
        <taxon>Polyangia</taxon>
        <taxon>Nannocystales</taxon>
        <taxon>Nannocystaceae</taxon>
        <taxon>Enhygromyxa</taxon>
    </lineage>
</organism>
<feature type="transmembrane region" description="Helical" evidence="1">
    <location>
        <begin position="67"/>
        <end position="88"/>
    </location>
</feature>
<protein>
    <submittedName>
        <fullName evidence="2">Uncharacterized protein</fullName>
    </submittedName>
</protein>
<name>A0A2S9XQL0_9BACT</name>
<evidence type="ECO:0000256" key="1">
    <source>
        <dbReference type="SAM" id="Phobius"/>
    </source>
</evidence>
<proteinExistence type="predicted"/>
<dbReference type="Pfam" id="PF19656">
    <property type="entry name" value="DUF6159"/>
    <property type="match status" value="1"/>
</dbReference>
<comment type="caution">
    <text evidence="2">The sequence shown here is derived from an EMBL/GenBank/DDBJ whole genome shotgun (WGS) entry which is preliminary data.</text>
</comment>
<feature type="transmembrane region" description="Helical" evidence="1">
    <location>
        <begin position="158"/>
        <end position="182"/>
    </location>
</feature>
<keyword evidence="1" id="KW-0812">Transmembrane</keyword>
<keyword evidence="1" id="KW-0472">Membrane</keyword>
<dbReference type="Proteomes" id="UP000238823">
    <property type="component" value="Unassembled WGS sequence"/>
</dbReference>
<dbReference type="InterPro" id="IPR046157">
    <property type="entry name" value="DUF6159"/>
</dbReference>
<dbReference type="RefSeq" id="WP_146158592.1">
    <property type="nucleotide sequence ID" value="NZ_PVNL01000138.1"/>
</dbReference>
<feature type="transmembrane region" description="Helical" evidence="1">
    <location>
        <begin position="203"/>
        <end position="225"/>
    </location>
</feature>
<sequence length="285" mass="31182">MFSTLSRSWNLTKRSFSVIDKDKELLLFALIGGILSIGWIVAVVWPYASVAMETGSADVEEMTVVDWIFTFVLYLGLAFIGTFTKVCITYTTKVRFEGGDATFGESIRFGFSRLLQILGWALARATVGMVLLALRQIAEKFGAVGKIVVRTIEGMLGGLWEILTAFVVPAMVYEGVGPIDGFKTSAGLFKKTWGESLVKQIGFGWMQTLSIFGVTVFAAGLFTVFNTGNLLWIPFGFAVFGYVSVALLFSVASSVYDTALYVYATTDRVVGYDQELMDGAFGTKE</sequence>
<dbReference type="AlphaFoldDB" id="A0A2S9XQL0"/>
<accession>A0A2S9XQL0</accession>
<reference evidence="2 3" key="1">
    <citation type="submission" date="2018-03" db="EMBL/GenBank/DDBJ databases">
        <title>Draft Genome Sequences of the Obligatory Marine Myxobacteria Enhygromyxa salina SWB007.</title>
        <authorList>
            <person name="Poehlein A."/>
            <person name="Moghaddam J.A."/>
            <person name="Harms H."/>
            <person name="Alanjari M."/>
            <person name="Koenig G.M."/>
            <person name="Daniel R."/>
            <person name="Schaeberle T.F."/>
        </authorList>
    </citation>
    <scope>NUCLEOTIDE SEQUENCE [LARGE SCALE GENOMIC DNA]</scope>
    <source>
        <strain evidence="2 3">SWB007</strain>
    </source>
</reference>
<keyword evidence="1" id="KW-1133">Transmembrane helix</keyword>
<gene>
    <name evidence="2" type="ORF">ENSA7_74590</name>
</gene>
<feature type="transmembrane region" description="Helical" evidence="1">
    <location>
        <begin position="25"/>
        <end position="47"/>
    </location>
</feature>
<evidence type="ECO:0000313" key="2">
    <source>
        <dbReference type="EMBL" id="PRP95145.1"/>
    </source>
</evidence>
<feature type="transmembrane region" description="Helical" evidence="1">
    <location>
        <begin position="231"/>
        <end position="251"/>
    </location>
</feature>
<dbReference type="EMBL" id="PVNL01000138">
    <property type="protein sequence ID" value="PRP95145.1"/>
    <property type="molecule type" value="Genomic_DNA"/>
</dbReference>
<evidence type="ECO:0000313" key="3">
    <source>
        <dbReference type="Proteomes" id="UP000238823"/>
    </source>
</evidence>